<proteinExistence type="predicted"/>
<keyword evidence="1" id="KW-0812">Transmembrane</keyword>
<feature type="transmembrane region" description="Helical" evidence="1">
    <location>
        <begin position="30"/>
        <end position="47"/>
    </location>
</feature>
<name>A0ABT8E7D4_9BACL</name>
<dbReference type="EMBL" id="JAUHLN010000002">
    <property type="protein sequence ID" value="MDN4073794.1"/>
    <property type="molecule type" value="Genomic_DNA"/>
</dbReference>
<organism evidence="2 3">
    <name type="scientific">Fictibacillus terranigra</name>
    <dbReference type="NCBI Taxonomy" id="3058424"/>
    <lineage>
        <taxon>Bacteria</taxon>
        <taxon>Bacillati</taxon>
        <taxon>Bacillota</taxon>
        <taxon>Bacilli</taxon>
        <taxon>Bacillales</taxon>
        <taxon>Fictibacillaceae</taxon>
        <taxon>Fictibacillus</taxon>
    </lineage>
</organism>
<gene>
    <name evidence="2" type="ORF">QYF49_12350</name>
</gene>
<evidence type="ECO:0000313" key="3">
    <source>
        <dbReference type="Proteomes" id="UP001168694"/>
    </source>
</evidence>
<evidence type="ECO:0000256" key="1">
    <source>
        <dbReference type="SAM" id="Phobius"/>
    </source>
</evidence>
<dbReference type="RefSeq" id="WP_290399893.1">
    <property type="nucleotide sequence ID" value="NZ_JAUHLN010000002.1"/>
</dbReference>
<accession>A0ABT8E7D4</accession>
<evidence type="ECO:0000313" key="2">
    <source>
        <dbReference type="EMBL" id="MDN4073794.1"/>
    </source>
</evidence>
<keyword evidence="1" id="KW-1133">Transmembrane helix</keyword>
<reference evidence="2" key="1">
    <citation type="submission" date="2023-06" db="EMBL/GenBank/DDBJ databases">
        <title>Draft Genome Sequences of Representative Paenibacillus Polymyxa, Bacillus cereus, Fictibacillus sp., and Brevibacillus agri Strains Isolated from Amazonian Dark Earth.</title>
        <authorList>
            <person name="Pellegrinetti T.A."/>
            <person name="Cunha I.C.M."/>
            <person name="Chaves M.G."/>
            <person name="Freitas A.S."/>
            <person name="Silva A.V.R."/>
            <person name="Tsai S.M."/>
            <person name="Mendes L.W."/>
        </authorList>
    </citation>
    <scope>NUCLEOTIDE SEQUENCE</scope>
    <source>
        <strain evidence="2">CENA-BCM004</strain>
    </source>
</reference>
<comment type="caution">
    <text evidence="2">The sequence shown here is derived from an EMBL/GenBank/DDBJ whole genome shotgun (WGS) entry which is preliminary data.</text>
</comment>
<keyword evidence="3" id="KW-1185">Reference proteome</keyword>
<dbReference type="Proteomes" id="UP001168694">
    <property type="component" value="Unassembled WGS sequence"/>
</dbReference>
<protein>
    <submittedName>
        <fullName evidence="2">Uncharacterized protein</fullName>
    </submittedName>
</protein>
<keyword evidence="1" id="KW-0472">Membrane</keyword>
<feature type="transmembrane region" description="Helical" evidence="1">
    <location>
        <begin position="7"/>
        <end position="24"/>
    </location>
</feature>
<sequence length="55" mass="6585">MGQWMFQFFLALLAIVCFTVYYFVPHASNYFYILSFASSILLMFLTYRQGRKHSD</sequence>